<feature type="transmembrane region" description="Helical" evidence="6">
    <location>
        <begin position="12"/>
        <end position="35"/>
    </location>
</feature>
<feature type="region of interest" description="Disordered" evidence="5">
    <location>
        <begin position="234"/>
        <end position="313"/>
    </location>
</feature>
<keyword evidence="3 6" id="KW-1133">Transmembrane helix</keyword>
<sequence>MVLTAEDTESVVVIERVCSILSLLGGLFVIVSFLVSDAFRQRAINRMVFFATFGNILTNVATLMTTSFTEATNSFGCQLQGFLIQVFMQGDAFWALAMAINVYLTFYHKFDGRALRRIEIPYFVFCYGVPFITGFTFIFVRRYGERPYGNAILWCWLSKKWEVYRIATFYAPVWLCIIVATFIYIRAGRDIYKKRQVMNKLGSGGSGGDTLVDMFAPAYNYKTTKVTQTTEIISPPSTANGYGANKDIPFPHTPIRSADDAAKARAQCSVTVTISADPSNNNKRHSQPNDDRPHSDGSGGGGITGTTTNTTTNERTIVHISAGNNPDLPSTGTAANLQAQAQRRRVHEAHNAVWSYTKCAILFFSVLLITWIPSSGNRVYSILNAGEISKPLFFASAFVLPLQGFWNAVIYVVTSWAACKELGSMMAECCTVIKYRCACCLGRRKRRNNMGEDDDEDGIILGSRIMMPGRFRGGGGHGDKNGRRSGGGGGGGESMGSSNSWAATMARAKAQEMEIDTASMEDLTANGARMERVSPV</sequence>
<dbReference type="AlphaFoldDB" id="A0AAE0NW50"/>
<dbReference type="GO" id="GO:0005886">
    <property type="term" value="C:plasma membrane"/>
    <property type="evidence" value="ECO:0007669"/>
    <property type="project" value="TreeGrafter"/>
</dbReference>
<dbReference type="PANTHER" id="PTHR23112">
    <property type="entry name" value="G PROTEIN-COUPLED RECEPTOR 157-RELATED"/>
    <property type="match status" value="1"/>
</dbReference>
<reference evidence="8" key="2">
    <citation type="submission" date="2023-07" db="EMBL/GenBank/DDBJ databases">
        <authorList>
            <consortium name="Lawrence Berkeley National Laboratory"/>
            <person name="Haridas S."/>
            <person name="Hensen N."/>
            <person name="Bonometti L."/>
            <person name="Westerberg I."/>
            <person name="Brannstrom I.O."/>
            <person name="Guillou S."/>
            <person name="Cros-Aarteil S."/>
            <person name="Calhoun S."/>
            <person name="Kuo A."/>
            <person name="Mondo S."/>
            <person name="Pangilinan J."/>
            <person name="Riley R."/>
            <person name="LaButti K."/>
            <person name="Andreopoulos B."/>
            <person name="Lipzen A."/>
            <person name="Chen C."/>
            <person name="Yanf M."/>
            <person name="Daum C."/>
            <person name="Ng V."/>
            <person name="Clum A."/>
            <person name="Steindorff A."/>
            <person name="Ohm R."/>
            <person name="Martin F."/>
            <person name="Silar P."/>
            <person name="Natvig D."/>
            <person name="Lalanne C."/>
            <person name="Gautier V."/>
            <person name="Ament-velasquez S.L."/>
            <person name="Kruys A."/>
            <person name="Hutchinson M.I."/>
            <person name="Powell A.J."/>
            <person name="Barry K."/>
            <person name="Miller A.N."/>
            <person name="Grigoriev I.V."/>
            <person name="Debuchy R."/>
            <person name="Gladieux P."/>
            <person name="Thoren M.H."/>
            <person name="Johannesson H."/>
        </authorList>
    </citation>
    <scope>NUCLEOTIDE SEQUENCE</scope>
    <source>
        <strain evidence="8">FGSC 1904</strain>
    </source>
</reference>
<dbReference type="EMBL" id="JAUTDP010000015">
    <property type="protein sequence ID" value="KAK3388699.1"/>
    <property type="molecule type" value="Genomic_DNA"/>
</dbReference>
<evidence type="ECO:0000256" key="6">
    <source>
        <dbReference type="SAM" id="Phobius"/>
    </source>
</evidence>
<organism evidence="8 9">
    <name type="scientific">Sordaria brevicollis</name>
    <dbReference type="NCBI Taxonomy" id="83679"/>
    <lineage>
        <taxon>Eukaryota</taxon>
        <taxon>Fungi</taxon>
        <taxon>Dikarya</taxon>
        <taxon>Ascomycota</taxon>
        <taxon>Pezizomycotina</taxon>
        <taxon>Sordariomycetes</taxon>
        <taxon>Sordariomycetidae</taxon>
        <taxon>Sordariales</taxon>
        <taxon>Sordariaceae</taxon>
        <taxon>Sordaria</taxon>
    </lineage>
</organism>
<evidence type="ECO:0000256" key="4">
    <source>
        <dbReference type="ARBA" id="ARBA00023136"/>
    </source>
</evidence>
<reference evidence="8" key="1">
    <citation type="journal article" date="2023" name="Mol. Phylogenet. Evol.">
        <title>Genome-scale phylogeny and comparative genomics of the fungal order Sordariales.</title>
        <authorList>
            <person name="Hensen N."/>
            <person name="Bonometti L."/>
            <person name="Westerberg I."/>
            <person name="Brannstrom I.O."/>
            <person name="Guillou S."/>
            <person name="Cros-Aarteil S."/>
            <person name="Calhoun S."/>
            <person name="Haridas S."/>
            <person name="Kuo A."/>
            <person name="Mondo S."/>
            <person name="Pangilinan J."/>
            <person name="Riley R."/>
            <person name="LaButti K."/>
            <person name="Andreopoulos B."/>
            <person name="Lipzen A."/>
            <person name="Chen C."/>
            <person name="Yan M."/>
            <person name="Daum C."/>
            <person name="Ng V."/>
            <person name="Clum A."/>
            <person name="Steindorff A."/>
            <person name="Ohm R.A."/>
            <person name="Martin F."/>
            <person name="Silar P."/>
            <person name="Natvig D.O."/>
            <person name="Lalanne C."/>
            <person name="Gautier V."/>
            <person name="Ament-Velasquez S.L."/>
            <person name="Kruys A."/>
            <person name="Hutchinson M.I."/>
            <person name="Powell A.J."/>
            <person name="Barry K."/>
            <person name="Miller A.N."/>
            <person name="Grigoriev I.V."/>
            <person name="Debuchy R."/>
            <person name="Gladieux P."/>
            <person name="Hiltunen Thoren M."/>
            <person name="Johannesson H."/>
        </authorList>
    </citation>
    <scope>NUCLEOTIDE SEQUENCE</scope>
    <source>
        <strain evidence="8">FGSC 1904</strain>
    </source>
</reference>
<keyword evidence="2 6" id="KW-0812">Transmembrane</keyword>
<dbReference type="Proteomes" id="UP001281003">
    <property type="component" value="Unassembled WGS sequence"/>
</dbReference>
<evidence type="ECO:0000256" key="1">
    <source>
        <dbReference type="ARBA" id="ARBA00004141"/>
    </source>
</evidence>
<dbReference type="GO" id="GO:0007189">
    <property type="term" value="P:adenylate cyclase-activating G protein-coupled receptor signaling pathway"/>
    <property type="evidence" value="ECO:0007669"/>
    <property type="project" value="TreeGrafter"/>
</dbReference>
<protein>
    <recommendedName>
        <fullName evidence="7">G-protein coupled receptors family 2 profile 2 domain-containing protein</fullName>
    </recommendedName>
</protein>
<dbReference type="GO" id="GO:0004930">
    <property type="term" value="F:G protein-coupled receptor activity"/>
    <property type="evidence" value="ECO:0007669"/>
    <property type="project" value="TreeGrafter"/>
</dbReference>
<feature type="compositionally biased region" description="Gly residues" evidence="5">
    <location>
        <begin position="484"/>
        <end position="494"/>
    </location>
</feature>
<feature type="transmembrane region" description="Helical" evidence="6">
    <location>
        <begin position="392"/>
        <end position="418"/>
    </location>
</feature>
<evidence type="ECO:0000259" key="7">
    <source>
        <dbReference type="PROSITE" id="PS50261"/>
    </source>
</evidence>
<name>A0AAE0NW50_SORBR</name>
<feature type="transmembrane region" description="Helical" evidence="6">
    <location>
        <begin position="47"/>
        <end position="65"/>
    </location>
</feature>
<accession>A0AAE0NW50</accession>
<evidence type="ECO:0000313" key="8">
    <source>
        <dbReference type="EMBL" id="KAK3388699.1"/>
    </source>
</evidence>
<evidence type="ECO:0000313" key="9">
    <source>
        <dbReference type="Proteomes" id="UP001281003"/>
    </source>
</evidence>
<dbReference type="SUPFAM" id="SSF81321">
    <property type="entry name" value="Family A G protein-coupled receptor-like"/>
    <property type="match status" value="1"/>
</dbReference>
<gene>
    <name evidence="8" type="ORF">B0T20DRAFT_100327</name>
</gene>
<proteinExistence type="predicted"/>
<feature type="compositionally biased region" description="Polar residues" evidence="5">
    <location>
        <begin position="268"/>
        <end position="281"/>
    </location>
</feature>
<feature type="domain" description="G-protein coupled receptors family 2 profile 2" evidence="7">
    <location>
        <begin position="11"/>
        <end position="199"/>
    </location>
</feature>
<feature type="transmembrane region" description="Helical" evidence="6">
    <location>
        <begin position="353"/>
        <end position="372"/>
    </location>
</feature>
<evidence type="ECO:0000256" key="3">
    <source>
        <dbReference type="ARBA" id="ARBA00022989"/>
    </source>
</evidence>
<evidence type="ECO:0000256" key="2">
    <source>
        <dbReference type="ARBA" id="ARBA00022692"/>
    </source>
</evidence>
<feature type="transmembrane region" description="Helical" evidence="6">
    <location>
        <begin position="163"/>
        <end position="185"/>
    </location>
</feature>
<dbReference type="PROSITE" id="PS50261">
    <property type="entry name" value="G_PROTEIN_RECEP_F2_4"/>
    <property type="match status" value="1"/>
</dbReference>
<dbReference type="GO" id="GO:0007166">
    <property type="term" value="P:cell surface receptor signaling pathway"/>
    <property type="evidence" value="ECO:0007669"/>
    <property type="project" value="InterPro"/>
</dbReference>
<dbReference type="InterPro" id="IPR017981">
    <property type="entry name" value="GPCR_2-like_7TM"/>
</dbReference>
<feature type="region of interest" description="Disordered" evidence="5">
    <location>
        <begin position="472"/>
        <end position="510"/>
    </location>
</feature>
<evidence type="ECO:0000256" key="5">
    <source>
        <dbReference type="SAM" id="MobiDB-lite"/>
    </source>
</evidence>
<keyword evidence="9" id="KW-1185">Reference proteome</keyword>
<keyword evidence="4 6" id="KW-0472">Membrane</keyword>
<dbReference type="Pfam" id="PF05462">
    <property type="entry name" value="Dicty_CAR"/>
    <property type="match status" value="1"/>
</dbReference>
<dbReference type="Gene3D" id="1.20.1070.10">
    <property type="entry name" value="Rhodopsin 7-helix transmembrane proteins"/>
    <property type="match status" value="1"/>
</dbReference>
<comment type="subcellular location">
    <subcellularLocation>
        <location evidence="1">Membrane</location>
        <topology evidence="1">Multi-pass membrane protein</topology>
    </subcellularLocation>
</comment>
<feature type="transmembrane region" description="Helical" evidence="6">
    <location>
        <begin position="122"/>
        <end position="143"/>
    </location>
</feature>
<feature type="transmembrane region" description="Helical" evidence="6">
    <location>
        <begin position="92"/>
        <end position="110"/>
    </location>
</feature>
<dbReference type="PANTHER" id="PTHR23112:SF22">
    <property type="entry name" value="G-PROTEIN COUPLED RECEPTOR"/>
    <property type="match status" value="1"/>
</dbReference>
<comment type="caution">
    <text evidence="8">The sequence shown here is derived from an EMBL/GenBank/DDBJ whole genome shotgun (WGS) entry which is preliminary data.</text>
</comment>